<keyword evidence="1" id="KW-1133">Transmembrane helix</keyword>
<keyword evidence="4" id="KW-1185">Reference proteome</keyword>
<dbReference type="AlphaFoldDB" id="A0A6A7ADE9"/>
<dbReference type="OrthoDB" id="3793504at2759"/>
<dbReference type="InterPro" id="IPR046529">
    <property type="entry name" value="DUF6594"/>
</dbReference>
<keyword evidence="1" id="KW-0812">Transmembrane</keyword>
<protein>
    <recommendedName>
        <fullName evidence="2">DUF6594 domain-containing protein</fullName>
    </recommendedName>
</protein>
<accession>A0A6A7ADE9</accession>
<sequence length="393" mass="45205">MSTAVPPGPHKYGALYQNIAIYPELGLFRRFGSYWAKRLHDETVVFLDLLEDVNREIINRSADLGETSILDCPLRIVKQKCPKEANQSLYDAWDKYDAGLERYGRALCMSEQIMNLPSQDSFHTKQLSEEFKLPTYKNIFDKDIFDRDEFVPTGEDAETYTDLAGEGDTCAWTSLPRTDFLTMRYIRYGKWIEKHIFCRLRRFWPFRPSKRPAKADFKIDVRFDSIVSVMDTITCLIASALLTSSVLALTWLGSLRVRVAIVGVFGTLFALLVKLLGGKVGRAEIFTATAAYFAVAVVFKNHYPQYQDVSNYQNLHLFSIGSPSQIRTRSHGKARRQHGQYCYTKQQRSAWREPRINEHRRASRSTGLWGVKQSRKPIWGELTLMLQFQLPVG</sequence>
<feature type="domain" description="DUF6594" evidence="2">
    <location>
        <begin position="12"/>
        <end position="297"/>
    </location>
</feature>
<keyword evidence="1" id="KW-0472">Membrane</keyword>
<dbReference type="Proteomes" id="UP000799424">
    <property type="component" value="Unassembled WGS sequence"/>
</dbReference>
<feature type="transmembrane region" description="Helical" evidence="1">
    <location>
        <begin position="255"/>
        <end position="273"/>
    </location>
</feature>
<proteinExistence type="predicted"/>
<organism evidence="3 4">
    <name type="scientific">Ophiobolus disseminans</name>
    <dbReference type="NCBI Taxonomy" id="1469910"/>
    <lineage>
        <taxon>Eukaryota</taxon>
        <taxon>Fungi</taxon>
        <taxon>Dikarya</taxon>
        <taxon>Ascomycota</taxon>
        <taxon>Pezizomycotina</taxon>
        <taxon>Dothideomycetes</taxon>
        <taxon>Pleosporomycetidae</taxon>
        <taxon>Pleosporales</taxon>
        <taxon>Pleosporineae</taxon>
        <taxon>Phaeosphaeriaceae</taxon>
        <taxon>Ophiobolus</taxon>
    </lineage>
</organism>
<evidence type="ECO:0000256" key="1">
    <source>
        <dbReference type="SAM" id="Phobius"/>
    </source>
</evidence>
<feature type="transmembrane region" description="Helical" evidence="1">
    <location>
        <begin position="285"/>
        <end position="303"/>
    </location>
</feature>
<gene>
    <name evidence="3" type="ORF">CC86DRAFT_401731</name>
</gene>
<evidence type="ECO:0000313" key="3">
    <source>
        <dbReference type="EMBL" id="KAF2831183.1"/>
    </source>
</evidence>
<dbReference type="PANTHER" id="PTHR34502:SF4">
    <property type="entry name" value="DUF6594 DOMAIN-CONTAINING PROTEIN"/>
    <property type="match status" value="1"/>
</dbReference>
<name>A0A6A7ADE9_9PLEO</name>
<feature type="transmembrane region" description="Helical" evidence="1">
    <location>
        <begin position="226"/>
        <end position="249"/>
    </location>
</feature>
<reference evidence="3" key="1">
    <citation type="journal article" date="2020" name="Stud. Mycol.">
        <title>101 Dothideomycetes genomes: a test case for predicting lifestyles and emergence of pathogens.</title>
        <authorList>
            <person name="Haridas S."/>
            <person name="Albert R."/>
            <person name="Binder M."/>
            <person name="Bloem J."/>
            <person name="Labutti K."/>
            <person name="Salamov A."/>
            <person name="Andreopoulos B."/>
            <person name="Baker S."/>
            <person name="Barry K."/>
            <person name="Bills G."/>
            <person name="Bluhm B."/>
            <person name="Cannon C."/>
            <person name="Castanera R."/>
            <person name="Culley D."/>
            <person name="Daum C."/>
            <person name="Ezra D."/>
            <person name="Gonzalez J."/>
            <person name="Henrissat B."/>
            <person name="Kuo A."/>
            <person name="Liang C."/>
            <person name="Lipzen A."/>
            <person name="Lutzoni F."/>
            <person name="Magnuson J."/>
            <person name="Mondo S."/>
            <person name="Nolan M."/>
            <person name="Ohm R."/>
            <person name="Pangilinan J."/>
            <person name="Park H.-J."/>
            <person name="Ramirez L."/>
            <person name="Alfaro M."/>
            <person name="Sun H."/>
            <person name="Tritt A."/>
            <person name="Yoshinaga Y."/>
            <person name="Zwiers L.-H."/>
            <person name="Turgeon B."/>
            <person name="Goodwin S."/>
            <person name="Spatafora J."/>
            <person name="Crous P."/>
            <person name="Grigoriev I."/>
        </authorList>
    </citation>
    <scope>NUCLEOTIDE SEQUENCE</scope>
    <source>
        <strain evidence="3">CBS 113818</strain>
    </source>
</reference>
<evidence type="ECO:0000313" key="4">
    <source>
        <dbReference type="Proteomes" id="UP000799424"/>
    </source>
</evidence>
<evidence type="ECO:0000259" key="2">
    <source>
        <dbReference type="Pfam" id="PF20237"/>
    </source>
</evidence>
<dbReference type="EMBL" id="MU006218">
    <property type="protein sequence ID" value="KAF2831183.1"/>
    <property type="molecule type" value="Genomic_DNA"/>
</dbReference>
<dbReference type="Pfam" id="PF20237">
    <property type="entry name" value="DUF6594"/>
    <property type="match status" value="1"/>
</dbReference>
<dbReference type="PANTHER" id="PTHR34502">
    <property type="entry name" value="DUF6594 DOMAIN-CONTAINING PROTEIN-RELATED"/>
    <property type="match status" value="1"/>
</dbReference>